<evidence type="ECO:0000256" key="2">
    <source>
        <dbReference type="ARBA" id="ARBA00022475"/>
    </source>
</evidence>
<evidence type="ECO:0000313" key="7">
    <source>
        <dbReference type="EMBL" id="PZX17583.1"/>
    </source>
</evidence>
<dbReference type="GO" id="GO:0016746">
    <property type="term" value="F:acyltransferase activity"/>
    <property type="evidence" value="ECO:0007669"/>
    <property type="project" value="UniProtKB-KW"/>
</dbReference>
<dbReference type="EMBL" id="QKZL01000004">
    <property type="protein sequence ID" value="PZX17583.1"/>
    <property type="molecule type" value="Genomic_DNA"/>
</dbReference>
<sequence length="302" mass="33809">MEHTPRRFDRVQDIAIRALLGLVLAVPYRYRIPLMGRLCSSVIAPIAGWRRRIRSNLAHACPDLPPAEVRRLQRAVPDNVGRTLIEIYSGAEFKAHVAGTPLSGPGLEPLRDAREAGRPVVLVTAHLGNFDALRAALFHQGVPLAALYREMNNPHFNVHYVAALSAIGTPLFPNKRRGVTQFVRHIADGGAVGILTDVYSRKGADVTFFGQSAPTSVAACDWALKYNALVIPCYGIRKPDGLSFDIRLEAPVEHSDPVTMTQAINDNLELQVRQHMEQWFWVHRRWKPERRRKGATRDRRSA</sequence>
<evidence type="ECO:0000256" key="3">
    <source>
        <dbReference type="ARBA" id="ARBA00022519"/>
    </source>
</evidence>
<comment type="subcellular location">
    <subcellularLocation>
        <location evidence="1">Cell inner membrane</location>
    </subcellularLocation>
</comment>
<protein>
    <submittedName>
        <fullName evidence="7">KDO2-lipid IV(A) lauroyltransferase</fullName>
    </submittedName>
</protein>
<keyword evidence="4 7" id="KW-0808">Transferase</keyword>
<dbReference type="AlphaFoldDB" id="A0A2W7ND88"/>
<comment type="caution">
    <text evidence="7">The sequence shown here is derived from an EMBL/GenBank/DDBJ whole genome shotgun (WGS) entry which is preliminary data.</text>
</comment>
<organism evidence="7 8">
    <name type="scientific">Palleronia aestuarii</name>
    <dbReference type="NCBI Taxonomy" id="568105"/>
    <lineage>
        <taxon>Bacteria</taxon>
        <taxon>Pseudomonadati</taxon>
        <taxon>Pseudomonadota</taxon>
        <taxon>Alphaproteobacteria</taxon>
        <taxon>Rhodobacterales</taxon>
        <taxon>Roseobacteraceae</taxon>
        <taxon>Palleronia</taxon>
    </lineage>
</organism>
<reference evidence="7 8" key="1">
    <citation type="submission" date="2018-06" db="EMBL/GenBank/DDBJ databases">
        <title>Genomic Encyclopedia of Archaeal and Bacterial Type Strains, Phase II (KMG-II): from individual species to whole genera.</title>
        <authorList>
            <person name="Goeker M."/>
        </authorList>
    </citation>
    <scope>NUCLEOTIDE SEQUENCE [LARGE SCALE GENOMIC DNA]</scope>
    <source>
        <strain evidence="7 8">DSM 22009</strain>
    </source>
</reference>
<keyword evidence="2" id="KW-1003">Cell membrane</keyword>
<keyword evidence="5" id="KW-0472">Membrane</keyword>
<dbReference type="PANTHER" id="PTHR30606">
    <property type="entry name" value="LIPID A BIOSYNTHESIS LAUROYL ACYLTRANSFERASE"/>
    <property type="match status" value="1"/>
</dbReference>
<dbReference type="CDD" id="cd07984">
    <property type="entry name" value="LPLAT_LABLAT-like"/>
    <property type="match status" value="1"/>
</dbReference>
<evidence type="ECO:0000256" key="6">
    <source>
        <dbReference type="ARBA" id="ARBA00023315"/>
    </source>
</evidence>
<evidence type="ECO:0000256" key="4">
    <source>
        <dbReference type="ARBA" id="ARBA00022679"/>
    </source>
</evidence>
<proteinExistence type="predicted"/>
<accession>A0A2W7ND88</accession>
<evidence type="ECO:0000313" key="8">
    <source>
        <dbReference type="Proteomes" id="UP000248916"/>
    </source>
</evidence>
<dbReference type="RefSeq" id="WP_111536478.1">
    <property type="nucleotide sequence ID" value="NZ_QKZL01000004.1"/>
</dbReference>
<dbReference type="InterPro" id="IPR004960">
    <property type="entry name" value="LipA_acyltrans"/>
</dbReference>
<dbReference type="Proteomes" id="UP000248916">
    <property type="component" value="Unassembled WGS sequence"/>
</dbReference>
<name>A0A2W7ND88_9RHOB</name>
<keyword evidence="6" id="KW-0012">Acyltransferase</keyword>
<dbReference type="Pfam" id="PF03279">
    <property type="entry name" value="Lip_A_acyltrans"/>
    <property type="match status" value="1"/>
</dbReference>
<keyword evidence="8" id="KW-1185">Reference proteome</keyword>
<evidence type="ECO:0000256" key="1">
    <source>
        <dbReference type="ARBA" id="ARBA00004533"/>
    </source>
</evidence>
<keyword evidence="3" id="KW-0997">Cell inner membrane</keyword>
<dbReference type="OrthoDB" id="9801955at2"/>
<gene>
    <name evidence="7" type="ORF">LX81_01308</name>
</gene>
<dbReference type="PANTHER" id="PTHR30606:SF10">
    <property type="entry name" value="PHOSPHATIDYLINOSITOL MANNOSIDE ACYLTRANSFERASE"/>
    <property type="match status" value="1"/>
</dbReference>
<dbReference type="GO" id="GO:0005886">
    <property type="term" value="C:plasma membrane"/>
    <property type="evidence" value="ECO:0007669"/>
    <property type="project" value="UniProtKB-SubCell"/>
</dbReference>
<evidence type="ECO:0000256" key="5">
    <source>
        <dbReference type="ARBA" id="ARBA00023136"/>
    </source>
</evidence>
<dbReference type="GO" id="GO:0009247">
    <property type="term" value="P:glycolipid biosynthetic process"/>
    <property type="evidence" value="ECO:0007669"/>
    <property type="project" value="UniProtKB-ARBA"/>
</dbReference>